<evidence type="ECO:0000313" key="2">
    <source>
        <dbReference type="Proteomes" id="UP001527925"/>
    </source>
</evidence>
<protein>
    <recommendedName>
        <fullName evidence="3">Ankyrin repeat protein</fullName>
    </recommendedName>
</protein>
<organism evidence="1 2">
    <name type="scientific">Polyrhizophydium stewartii</name>
    <dbReference type="NCBI Taxonomy" id="2732419"/>
    <lineage>
        <taxon>Eukaryota</taxon>
        <taxon>Fungi</taxon>
        <taxon>Fungi incertae sedis</taxon>
        <taxon>Chytridiomycota</taxon>
        <taxon>Chytridiomycota incertae sedis</taxon>
        <taxon>Chytridiomycetes</taxon>
        <taxon>Rhizophydiales</taxon>
        <taxon>Rhizophydiales incertae sedis</taxon>
        <taxon>Polyrhizophydium</taxon>
    </lineage>
</organism>
<sequence>MDPSTTTTAARSWRFAGCRDLVDMLERLPAELDAMIMRHAGCMTQFLLGRLPQPMSLQTLMLLWTECLIDDDARGVQLLPRIGFRLYELFVHSNKMVQTLNQYGYYVGTIQSSRSSADYVDHELVDHVFKCPQAAPLLLPFFRRLCHRWQSSSFQFRLMCIAAAAAGDLAVLSKLMEGGPTTEDWWIENILRSSSSQIAGRLGHREIMCKMFDVSKLEHFSLDGAVQSNNLELVKMFVSRGARIDDNDIVAALRFNFNELALYLIQQELLRESSRLKYMVTLCLFAGNIEMLRAICNPAEFRRSDFGERLPAAARDGPLEIIKSVFEMPGEATFLEETLTQAIVGGWVDVAHWLVTGPAKDVWSPQLVECVAKSSLVMFGVLQQARSDLPTSDIMDAAARIGNLALVKGMHERGFGCTTAAMDGAAENSHGNVVRFLHDNRTEGCTRTGLARALNIMDHEIVDLMLASPVSGSVKDAQKALYKWSLTEQAMRILHHGVDCSKCQCTMLSQAITTCNFDHIGVFVELRHVVSDDAACNLAERNDVDMFTRLAPLLGSRHWNIMEDEASKTSAVDVLALIRKRKADDAAAAESQPTQKRAKQG</sequence>
<proteinExistence type="predicted"/>
<dbReference type="InterPro" id="IPR036770">
    <property type="entry name" value="Ankyrin_rpt-contain_sf"/>
</dbReference>
<dbReference type="EMBL" id="JADGIZ020000035">
    <property type="protein sequence ID" value="KAL2914243.1"/>
    <property type="molecule type" value="Genomic_DNA"/>
</dbReference>
<gene>
    <name evidence="1" type="ORF">HK105_206187</name>
</gene>
<comment type="caution">
    <text evidence="1">The sequence shown here is derived from an EMBL/GenBank/DDBJ whole genome shotgun (WGS) entry which is preliminary data.</text>
</comment>
<name>A0ABR4N3Y4_9FUNG</name>
<dbReference type="PANTHER" id="PTHR46586">
    <property type="entry name" value="ANKYRIN REPEAT-CONTAINING PROTEIN"/>
    <property type="match status" value="1"/>
</dbReference>
<dbReference type="Proteomes" id="UP001527925">
    <property type="component" value="Unassembled WGS sequence"/>
</dbReference>
<evidence type="ECO:0008006" key="3">
    <source>
        <dbReference type="Google" id="ProtNLM"/>
    </source>
</evidence>
<dbReference type="Gene3D" id="1.25.40.20">
    <property type="entry name" value="Ankyrin repeat-containing domain"/>
    <property type="match status" value="1"/>
</dbReference>
<accession>A0ABR4N3Y4</accession>
<dbReference type="PANTHER" id="PTHR46586:SF3">
    <property type="entry name" value="ANKYRIN REPEAT-CONTAINING PROTEIN"/>
    <property type="match status" value="1"/>
</dbReference>
<dbReference type="InterPro" id="IPR052050">
    <property type="entry name" value="SecEffector_AnkRepeat"/>
</dbReference>
<evidence type="ECO:0000313" key="1">
    <source>
        <dbReference type="EMBL" id="KAL2914243.1"/>
    </source>
</evidence>
<keyword evidence="2" id="KW-1185">Reference proteome</keyword>
<dbReference type="SUPFAM" id="SSF48403">
    <property type="entry name" value="Ankyrin repeat"/>
    <property type="match status" value="1"/>
</dbReference>
<reference evidence="1 2" key="1">
    <citation type="submission" date="2023-09" db="EMBL/GenBank/DDBJ databases">
        <title>Pangenome analysis of Batrachochytrium dendrobatidis and related Chytrids.</title>
        <authorList>
            <person name="Yacoub M.N."/>
            <person name="Stajich J.E."/>
            <person name="James T.Y."/>
        </authorList>
    </citation>
    <scope>NUCLEOTIDE SEQUENCE [LARGE SCALE GENOMIC DNA]</scope>
    <source>
        <strain evidence="1 2">JEL0888</strain>
    </source>
</reference>